<dbReference type="Pfam" id="PF01359">
    <property type="entry name" value="Transposase_1"/>
    <property type="match status" value="1"/>
</dbReference>
<dbReference type="Proteomes" id="UP000762676">
    <property type="component" value="Unassembled WGS sequence"/>
</dbReference>
<keyword evidence="2" id="KW-1185">Reference proteome</keyword>
<name>A0AAV4ECY9_9GAST</name>
<sequence>MCSQLLGRYNAKREAFLQRILTGDESWVHHYGPEYKTQWMEYKHKTCSNPRKFKVVASARKVLFTVFSDIAGVVHIEFLEQGQTVNSDVFSVLRTQSCKTTMRARKRDAKLMTLLKATGTYDPTSSCI</sequence>
<evidence type="ECO:0000313" key="1">
    <source>
        <dbReference type="EMBL" id="GFR58545.1"/>
    </source>
</evidence>
<dbReference type="InterPro" id="IPR052709">
    <property type="entry name" value="Transposase-MT_Hybrid"/>
</dbReference>
<dbReference type="InterPro" id="IPR001888">
    <property type="entry name" value="Transposase_1"/>
</dbReference>
<dbReference type="Gene3D" id="3.30.420.10">
    <property type="entry name" value="Ribonuclease H-like superfamily/Ribonuclease H"/>
    <property type="match status" value="1"/>
</dbReference>
<dbReference type="AlphaFoldDB" id="A0AAV4ECY9"/>
<dbReference type="PANTHER" id="PTHR46060:SF1">
    <property type="entry name" value="MARINER MOS1 TRANSPOSASE-LIKE PROTEIN"/>
    <property type="match status" value="1"/>
</dbReference>
<proteinExistence type="predicted"/>
<gene>
    <name evidence="1" type="ORF">ElyMa_001770100</name>
</gene>
<evidence type="ECO:0000313" key="2">
    <source>
        <dbReference type="Proteomes" id="UP000762676"/>
    </source>
</evidence>
<comment type="caution">
    <text evidence="1">The sequence shown here is derived from an EMBL/GenBank/DDBJ whole genome shotgun (WGS) entry which is preliminary data.</text>
</comment>
<accession>A0AAV4ECY9</accession>
<protein>
    <submittedName>
        <fullName evidence="1">Transposase</fullName>
    </submittedName>
</protein>
<dbReference type="PANTHER" id="PTHR46060">
    <property type="entry name" value="MARINER MOS1 TRANSPOSASE-LIKE PROTEIN"/>
    <property type="match status" value="1"/>
</dbReference>
<dbReference type="EMBL" id="BMAT01003616">
    <property type="protein sequence ID" value="GFR58545.1"/>
    <property type="molecule type" value="Genomic_DNA"/>
</dbReference>
<dbReference type="InterPro" id="IPR036397">
    <property type="entry name" value="RNaseH_sf"/>
</dbReference>
<dbReference type="GO" id="GO:0003676">
    <property type="term" value="F:nucleic acid binding"/>
    <property type="evidence" value="ECO:0007669"/>
    <property type="project" value="InterPro"/>
</dbReference>
<reference evidence="1 2" key="1">
    <citation type="journal article" date="2021" name="Elife">
        <title>Chloroplast acquisition without the gene transfer in kleptoplastic sea slugs, Plakobranchus ocellatus.</title>
        <authorList>
            <person name="Maeda T."/>
            <person name="Takahashi S."/>
            <person name="Yoshida T."/>
            <person name="Shimamura S."/>
            <person name="Takaki Y."/>
            <person name="Nagai Y."/>
            <person name="Toyoda A."/>
            <person name="Suzuki Y."/>
            <person name="Arimoto A."/>
            <person name="Ishii H."/>
            <person name="Satoh N."/>
            <person name="Nishiyama T."/>
            <person name="Hasebe M."/>
            <person name="Maruyama T."/>
            <person name="Minagawa J."/>
            <person name="Obokata J."/>
            <person name="Shigenobu S."/>
        </authorList>
    </citation>
    <scope>NUCLEOTIDE SEQUENCE [LARGE SCALE GENOMIC DNA]</scope>
</reference>
<organism evidence="1 2">
    <name type="scientific">Elysia marginata</name>
    <dbReference type="NCBI Taxonomy" id="1093978"/>
    <lineage>
        <taxon>Eukaryota</taxon>
        <taxon>Metazoa</taxon>
        <taxon>Spiralia</taxon>
        <taxon>Lophotrochozoa</taxon>
        <taxon>Mollusca</taxon>
        <taxon>Gastropoda</taxon>
        <taxon>Heterobranchia</taxon>
        <taxon>Euthyneura</taxon>
        <taxon>Panpulmonata</taxon>
        <taxon>Sacoglossa</taxon>
        <taxon>Placobranchoidea</taxon>
        <taxon>Plakobranchidae</taxon>
        <taxon>Elysia</taxon>
    </lineage>
</organism>